<protein>
    <submittedName>
        <fullName evidence="1">DUF2639 domain-containing protein</fullName>
    </submittedName>
</protein>
<sequence>MHVGSKGWYVEKLKEKGVRYIEGRKIEKYKAHILANLLDEKENN</sequence>
<accession>A0A6N7QXR1</accession>
<dbReference type="AlphaFoldDB" id="A0A6N7QXR1"/>
<dbReference type="RefSeq" id="WP_018932538.1">
    <property type="nucleotide sequence ID" value="NZ_JBHUMW010000036.1"/>
</dbReference>
<reference evidence="1 2" key="1">
    <citation type="submission" date="2019-10" db="EMBL/GenBank/DDBJ databases">
        <title>Gracilibacillus salitolerans sp. nov., a moderate halophile isolated from a saline soil in northwest China.</title>
        <authorList>
            <person name="Gan L."/>
        </authorList>
    </citation>
    <scope>NUCLEOTIDE SEQUENCE [LARGE SCALE GENOMIC DNA]</scope>
    <source>
        <strain evidence="1 2">TP2-8</strain>
    </source>
</reference>
<proteinExistence type="predicted"/>
<dbReference type="InterPro" id="IPR022580">
    <property type="entry name" value="DUF2639"/>
</dbReference>
<keyword evidence="2" id="KW-1185">Reference proteome</keyword>
<dbReference type="EMBL" id="WJEE01000021">
    <property type="protein sequence ID" value="MRI66808.1"/>
    <property type="molecule type" value="Genomic_DNA"/>
</dbReference>
<name>A0A6N7QXR1_9BACI</name>
<dbReference type="Pfam" id="PF11121">
    <property type="entry name" value="DUF2639"/>
    <property type="match status" value="1"/>
</dbReference>
<dbReference type="Proteomes" id="UP000435187">
    <property type="component" value="Unassembled WGS sequence"/>
</dbReference>
<organism evidence="1 2">
    <name type="scientific">Gracilibacillus thailandensis</name>
    <dbReference type="NCBI Taxonomy" id="563735"/>
    <lineage>
        <taxon>Bacteria</taxon>
        <taxon>Bacillati</taxon>
        <taxon>Bacillota</taxon>
        <taxon>Bacilli</taxon>
        <taxon>Bacillales</taxon>
        <taxon>Bacillaceae</taxon>
        <taxon>Gracilibacillus</taxon>
    </lineage>
</organism>
<gene>
    <name evidence="1" type="ORF">GH885_10745</name>
</gene>
<evidence type="ECO:0000313" key="1">
    <source>
        <dbReference type="EMBL" id="MRI66808.1"/>
    </source>
</evidence>
<evidence type="ECO:0000313" key="2">
    <source>
        <dbReference type="Proteomes" id="UP000435187"/>
    </source>
</evidence>
<comment type="caution">
    <text evidence="1">The sequence shown here is derived from an EMBL/GenBank/DDBJ whole genome shotgun (WGS) entry which is preliminary data.</text>
</comment>